<evidence type="ECO:0000256" key="1">
    <source>
        <dbReference type="SAM" id="Phobius"/>
    </source>
</evidence>
<name>A0AAD9YN18_COLKA</name>
<feature type="transmembrane region" description="Helical" evidence="1">
    <location>
        <begin position="698"/>
        <end position="724"/>
    </location>
</feature>
<keyword evidence="1" id="KW-0812">Transmembrane</keyword>
<keyword evidence="3" id="KW-1185">Reference proteome</keyword>
<organism evidence="2 3">
    <name type="scientific">Colletotrichum kahawae</name>
    <name type="common">Coffee berry disease fungus</name>
    <dbReference type="NCBI Taxonomy" id="34407"/>
    <lineage>
        <taxon>Eukaryota</taxon>
        <taxon>Fungi</taxon>
        <taxon>Dikarya</taxon>
        <taxon>Ascomycota</taxon>
        <taxon>Pezizomycotina</taxon>
        <taxon>Sordariomycetes</taxon>
        <taxon>Hypocreomycetidae</taxon>
        <taxon>Glomerellales</taxon>
        <taxon>Glomerellaceae</taxon>
        <taxon>Colletotrichum</taxon>
        <taxon>Colletotrichum gloeosporioides species complex</taxon>
    </lineage>
</organism>
<dbReference type="AlphaFoldDB" id="A0AAD9YN18"/>
<feature type="transmembrane region" description="Helical" evidence="1">
    <location>
        <begin position="79"/>
        <end position="103"/>
    </location>
</feature>
<keyword evidence="1" id="KW-0472">Membrane</keyword>
<accession>A0AAD9YN18</accession>
<dbReference type="Proteomes" id="UP001281614">
    <property type="component" value="Unassembled WGS sequence"/>
</dbReference>
<proteinExistence type="predicted"/>
<comment type="caution">
    <text evidence="2">The sequence shown here is derived from an EMBL/GenBank/DDBJ whole genome shotgun (WGS) entry which is preliminary data.</text>
</comment>
<protein>
    <submittedName>
        <fullName evidence="2">Uncharacterized protein</fullName>
    </submittedName>
</protein>
<sequence>MIEITVGYVAGIIAAAIVVAQVWCPTAVALILAGLLRDTETAATWNIASRVFQRTWWPTILQSDSVQSQSHGARINITIISWTVPIIAFLIAVTGVITQLGLYEELVMLQPKLTPLSYVKDTGSFGIATSQRGHHNFSRTCTQGQGLLCQGPVPCPYSGNIVTVTNSSGNLTFHMPFGYSSKIDPLAMEIFSSGTKNRTTVSNFFDIEWRQLTQTTRPYVDNGTEVSVGAYSQLESHIMDPTIKIVEGLIVDATNGGIGFRNHTIPSDIELGASWSEDLLFIEPIATCVNLNLTLDFEVNYTASSFYSFDKLRLTDRGGFVNLNHTYPYYDREHAQSNPELKARAYKAGVLNNFFTMVYLNVTTVTNETAGTKAFSYLDSHIGKEFPLEQGTLKYRGLSLKSTYGDYLTLYNSVSSSNKVVNWTNPFSISSSDFQLAELVCAGAGNADFANISMIYVGCGLLRGAPQRVDGGNKLAMYENHSKWSSPLHSCATAIRAIVKTVGFTVNGTDGLSSLKVTSIEPKNYSSPDDYPLWATENSGLTMDGITPIWGIISPEYASRPNISTVKKPEFHLPGKSGTLSISSLEDTFGITRYNIPGSDFPSSIMGLLLTDSLSDGAFGSAWPFDLAGVSNIPIFERWQDLSPDADRVSDIIKLLWTDLAASAVVGTKGTLGPGNNVADEAARIHVRPFGRRIKYHVLFGIPAFILLLVMLSILLLLVVTTVFQSSTIGLLRHRLQQLTVGRVFTTFLFQNDSNMYMSSKEWSRANGRKTIYLGELPEKAVVVEDEHHTQYQSATPAEEVHVALMKGETKPGYEA</sequence>
<evidence type="ECO:0000313" key="3">
    <source>
        <dbReference type="Proteomes" id="UP001281614"/>
    </source>
</evidence>
<keyword evidence="1" id="KW-1133">Transmembrane helix</keyword>
<reference evidence="2" key="1">
    <citation type="submission" date="2023-02" db="EMBL/GenBank/DDBJ databases">
        <title>Colletotrichum kahawae CIFC_Que2 genome sequencing and assembly.</title>
        <authorList>
            <person name="Baroncelli R."/>
        </authorList>
    </citation>
    <scope>NUCLEOTIDE SEQUENCE</scope>
    <source>
        <strain evidence="2">CIFC_Que2</strain>
    </source>
</reference>
<evidence type="ECO:0000313" key="2">
    <source>
        <dbReference type="EMBL" id="KAK2771183.1"/>
    </source>
</evidence>
<gene>
    <name evidence="2" type="ORF">CKAH01_14429</name>
</gene>
<feature type="transmembrane region" description="Helical" evidence="1">
    <location>
        <begin position="12"/>
        <end position="36"/>
    </location>
</feature>
<dbReference type="EMBL" id="VYYT01000084">
    <property type="protein sequence ID" value="KAK2771183.1"/>
    <property type="molecule type" value="Genomic_DNA"/>
</dbReference>